<dbReference type="GO" id="GO:0006424">
    <property type="term" value="P:glutamyl-tRNA aminoacylation"/>
    <property type="evidence" value="ECO:0007669"/>
    <property type="project" value="TreeGrafter"/>
</dbReference>
<keyword evidence="3 5" id="KW-0067">ATP-binding</keyword>
<reference evidence="7 8" key="1">
    <citation type="journal article" date="2020" name="Syst. Appl. Microbiol.">
        <title>Arthrospiribacter ruber gen. nov., sp. nov., a novel bacterium isolated from Arthrospira cultures.</title>
        <authorList>
            <person name="Waleron M."/>
            <person name="Misztak A."/>
            <person name="Waleron M.M."/>
            <person name="Furmaniak M."/>
            <person name="Mrozik A."/>
            <person name="Waleron K."/>
        </authorList>
    </citation>
    <scope>NUCLEOTIDE SEQUENCE [LARGE SCALE GENOMIC DNA]</scope>
    <source>
        <strain evidence="7 8">DPMB0001</strain>
    </source>
</reference>
<dbReference type="InterPro" id="IPR001412">
    <property type="entry name" value="aa-tRNA-synth_I_CS"/>
</dbReference>
<evidence type="ECO:0000256" key="4">
    <source>
        <dbReference type="ARBA" id="ARBA00023146"/>
    </source>
</evidence>
<gene>
    <name evidence="7" type="ORF">EGN73_08995</name>
</gene>
<dbReference type="PROSITE" id="PS00178">
    <property type="entry name" value="AA_TRNA_LIGASE_I"/>
    <property type="match status" value="1"/>
</dbReference>
<evidence type="ECO:0000256" key="3">
    <source>
        <dbReference type="ARBA" id="ARBA00022840"/>
    </source>
</evidence>
<dbReference type="GO" id="GO:0004818">
    <property type="term" value="F:glutamate-tRNA ligase activity"/>
    <property type="evidence" value="ECO:0007669"/>
    <property type="project" value="TreeGrafter"/>
</dbReference>
<comment type="caution">
    <text evidence="7">The sequence shown here is derived from an EMBL/GenBank/DDBJ whole genome shotgun (WGS) entry which is preliminary data.</text>
</comment>
<evidence type="ECO:0000256" key="2">
    <source>
        <dbReference type="ARBA" id="ARBA00022741"/>
    </source>
</evidence>
<keyword evidence="8" id="KW-1185">Reference proteome</keyword>
<keyword evidence="5" id="KW-0648">Protein biosynthesis</keyword>
<keyword evidence="4 5" id="KW-0030">Aminoacyl-tRNA synthetase</keyword>
<dbReference type="GO" id="GO:0005524">
    <property type="term" value="F:ATP binding"/>
    <property type="evidence" value="ECO:0007669"/>
    <property type="project" value="UniProtKB-KW"/>
</dbReference>
<dbReference type="InterPro" id="IPR020058">
    <property type="entry name" value="Glu/Gln-tRNA-synth_Ib_cat-dom"/>
</dbReference>
<dbReference type="InterPro" id="IPR049940">
    <property type="entry name" value="GluQ/Sye"/>
</dbReference>
<dbReference type="PANTHER" id="PTHR43311">
    <property type="entry name" value="GLUTAMATE--TRNA LIGASE"/>
    <property type="match status" value="1"/>
</dbReference>
<keyword evidence="2 5" id="KW-0547">Nucleotide-binding</keyword>
<organism evidence="7 8">
    <name type="scientific">Arthrospiribacter ruber</name>
    <dbReference type="NCBI Taxonomy" id="2487934"/>
    <lineage>
        <taxon>Bacteria</taxon>
        <taxon>Pseudomonadati</taxon>
        <taxon>Bacteroidota</taxon>
        <taxon>Cytophagia</taxon>
        <taxon>Cytophagales</taxon>
        <taxon>Cyclobacteriaceae</taxon>
        <taxon>Arthrospiribacter</taxon>
    </lineage>
</organism>
<evidence type="ECO:0000259" key="6">
    <source>
        <dbReference type="Pfam" id="PF00749"/>
    </source>
</evidence>
<evidence type="ECO:0000256" key="5">
    <source>
        <dbReference type="RuleBase" id="RU363037"/>
    </source>
</evidence>
<protein>
    <submittedName>
        <fullName evidence="7">tRNA glutamyl-Q synthetase</fullName>
    </submittedName>
</protein>
<keyword evidence="1 5" id="KW-0436">Ligase</keyword>
<dbReference type="Proteomes" id="UP000727490">
    <property type="component" value="Unassembled WGS sequence"/>
</dbReference>
<dbReference type="EMBL" id="RPHB01000004">
    <property type="protein sequence ID" value="MBW3467950.1"/>
    <property type="molecule type" value="Genomic_DNA"/>
</dbReference>
<evidence type="ECO:0000256" key="1">
    <source>
        <dbReference type="ARBA" id="ARBA00022598"/>
    </source>
</evidence>
<dbReference type="GO" id="GO:0005829">
    <property type="term" value="C:cytosol"/>
    <property type="evidence" value="ECO:0007669"/>
    <property type="project" value="TreeGrafter"/>
</dbReference>
<feature type="domain" description="Glutamyl/glutaminyl-tRNA synthetase class Ib catalytic" evidence="6">
    <location>
        <begin position="7"/>
        <end position="268"/>
    </location>
</feature>
<comment type="similarity">
    <text evidence="5">Belongs to the class-I aminoacyl-tRNA synthetase family.</text>
</comment>
<proteinExistence type="inferred from homology"/>
<dbReference type="PANTHER" id="PTHR43311:SF1">
    <property type="entry name" value="GLUTAMYL-Q TRNA(ASP) SYNTHETASE"/>
    <property type="match status" value="1"/>
</dbReference>
<evidence type="ECO:0000313" key="7">
    <source>
        <dbReference type="EMBL" id="MBW3467950.1"/>
    </source>
</evidence>
<name>A0A951MDR5_9BACT</name>
<dbReference type="Pfam" id="PF00749">
    <property type="entry name" value="tRNA-synt_1c"/>
    <property type="match status" value="1"/>
</dbReference>
<dbReference type="AlphaFoldDB" id="A0A951MDR5"/>
<evidence type="ECO:0000313" key="8">
    <source>
        <dbReference type="Proteomes" id="UP000727490"/>
    </source>
</evidence>
<accession>A0A951MDR5</accession>
<sequence>MDNPKITRYAPTPSGFLHLGNIYSFVLTYHTAKKENAKILLRIDDLDKERTKPKFLKDIFETLDFMEIPYDLGPKNVKEFQNSFSQFKRLEKYKETLQLLKDKHVLFACDCSRNKILKMDKRGFYSGFCRNRKLGFDSSEMAWRIMTPDQEEIGLNDYTGTRVSGRMPGILKDFVVRKKDGLPSYQLSSLVDDLYFGVNLIVRGRDLYGSSLAQIFLSQYLEKNSFSASAFLHHPILKDQKGQKLSKSAGSSSIQHLRKSGKKKSDIYTTLANYLGLKGEFKKLDDFSVLVR</sequence>
<dbReference type="RefSeq" id="WP_219288528.1">
    <property type="nucleotide sequence ID" value="NZ_RPHB01000004.1"/>
</dbReference>